<proteinExistence type="predicted"/>
<dbReference type="EMBL" id="MTKT01005822">
    <property type="protein sequence ID" value="OWM63966.1"/>
    <property type="molecule type" value="Genomic_DNA"/>
</dbReference>
<reference evidence="2" key="1">
    <citation type="journal article" date="2017" name="Plant J.">
        <title>The pomegranate (Punica granatum L.) genome and the genomics of punicalagin biosynthesis.</title>
        <authorList>
            <person name="Qin G."/>
            <person name="Xu C."/>
            <person name="Ming R."/>
            <person name="Tang H."/>
            <person name="Guyot R."/>
            <person name="Kramer E.M."/>
            <person name="Hu Y."/>
            <person name="Yi X."/>
            <person name="Qi Y."/>
            <person name="Xu X."/>
            <person name="Gao Z."/>
            <person name="Pan H."/>
            <person name="Jian J."/>
            <person name="Tian Y."/>
            <person name="Yue Z."/>
            <person name="Xu Y."/>
        </authorList>
    </citation>
    <scope>NUCLEOTIDE SEQUENCE [LARGE SCALE GENOMIC DNA]</scope>
    <source>
        <strain evidence="2">cv. Dabenzi</strain>
    </source>
</reference>
<name>A0A218VUA8_PUNGR</name>
<dbReference type="Proteomes" id="UP000197138">
    <property type="component" value="Unassembled WGS sequence"/>
</dbReference>
<evidence type="ECO:0000313" key="2">
    <source>
        <dbReference type="Proteomes" id="UP000197138"/>
    </source>
</evidence>
<accession>A0A218VUA8</accession>
<gene>
    <name evidence="1" type="ORF">CDL15_Pgr012007</name>
</gene>
<comment type="caution">
    <text evidence="1">The sequence shown here is derived from an EMBL/GenBank/DDBJ whole genome shotgun (WGS) entry which is preliminary data.</text>
</comment>
<evidence type="ECO:0000313" key="1">
    <source>
        <dbReference type="EMBL" id="OWM63966.1"/>
    </source>
</evidence>
<sequence>MISEVISVRKSNRNAPVLIVDVPHGRRLVRSSFPIVLRDFLAGASGRDVFSKLMDILALEAMLDIN</sequence>
<dbReference type="AlphaFoldDB" id="A0A218VUA8"/>
<protein>
    <submittedName>
        <fullName evidence="1">Uncharacterized protein</fullName>
    </submittedName>
</protein>
<organism evidence="1 2">
    <name type="scientific">Punica granatum</name>
    <name type="common">Pomegranate</name>
    <dbReference type="NCBI Taxonomy" id="22663"/>
    <lineage>
        <taxon>Eukaryota</taxon>
        <taxon>Viridiplantae</taxon>
        <taxon>Streptophyta</taxon>
        <taxon>Embryophyta</taxon>
        <taxon>Tracheophyta</taxon>
        <taxon>Spermatophyta</taxon>
        <taxon>Magnoliopsida</taxon>
        <taxon>eudicotyledons</taxon>
        <taxon>Gunneridae</taxon>
        <taxon>Pentapetalae</taxon>
        <taxon>rosids</taxon>
        <taxon>malvids</taxon>
        <taxon>Myrtales</taxon>
        <taxon>Lythraceae</taxon>
        <taxon>Punica</taxon>
    </lineage>
</organism>